<dbReference type="Gene3D" id="2.60.40.4070">
    <property type="match status" value="1"/>
</dbReference>
<dbReference type="InterPro" id="IPR013783">
    <property type="entry name" value="Ig-like_fold"/>
</dbReference>
<gene>
    <name evidence="3" type="ORF">AHMF7605_01645</name>
</gene>
<name>A0A2T2Y9X4_9BACT</name>
<dbReference type="Proteomes" id="UP000240357">
    <property type="component" value="Unassembled WGS sequence"/>
</dbReference>
<dbReference type="Pfam" id="PF18962">
    <property type="entry name" value="Por_Secre_tail"/>
    <property type="match status" value="1"/>
</dbReference>
<evidence type="ECO:0000313" key="3">
    <source>
        <dbReference type="EMBL" id="PSR52314.1"/>
    </source>
</evidence>
<dbReference type="InterPro" id="IPR022409">
    <property type="entry name" value="PKD/Chitinase_dom"/>
</dbReference>
<dbReference type="NCBIfam" id="TIGR04183">
    <property type="entry name" value="Por_Secre_tail"/>
    <property type="match status" value="1"/>
</dbReference>
<accession>A0A2T2Y9X4</accession>
<dbReference type="AlphaFoldDB" id="A0A2T2Y9X4"/>
<organism evidence="3 4">
    <name type="scientific">Adhaeribacter arboris</name>
    <dbReference type="NCBI Taxonomy" id="2072846"/>
    <lineage>
        <taxon>Bacteria</taxon>
        <taxon>Pseudomonadati</taxon>
        <taxon>Bacteroidota</taxon>
        <taxon>Cytophagia</taxon>
        <taxon>Cytophagales</taxon>
        <taxon>Hymenobacteraceae</taxon>
        <taxon>Adhaeribacter</taxon>
    </lineage>
</organism>
<dbReference type="InterPro" id="IPR035986">
    <property type="entry name" value="PKD_dom_sf"/>
</dbReference>
<feature type="transmembrane region" description="Helical" evidence="1">
    <location>
        <begin position="33"/>
        <end position="52"/>
    </location>
</feature>
<feature type="domain" description="PKD/Chitinase" evidence="2">
    <location>
        <begin position="712"/>
        <end position="801"/>
    </location>
</feature>
<feature type="domain" description="PKD/Chitinase" evidence="2">
    <location>
        <begin position="616"/>
        <end position="705"/>
    </location>
</feature>
<keyword evidence="1" id="KW-1133">Transmembrane helix</keyword>
<dbReference type="Pfam" id="PF22352">
    <property type="entry name" value="K319L-like_PKD"/>
    <property type="match status" value="2"/>
</dbReference>
<dbReference type="SUPFAM" id="SSF49299">
    <property type="entry name" value="PKD domain"/>
    <property type="match status" value="2"/>
</dbReference>
<evidence type="ECO:0000313" key="4">
    <source>
        <dbReference type="Proteomes" id="UP000240357"/>
    </source>
</evidence>
<dbReference type="SMART" id="SM00089">
    <property type="entry name" value="PKD"/>
    <property type="match status" value="2"/>
</dbReference>
<sequence>MTSNIPQSLHSANNYLLFNSKNYLITSSYMKKIFTPFFLIVFVFFNFTQISFAQESFSKVWDVTFGGNNADILQIHRPTKDGGYILGGTSNSPVSGSKTIGTKGNQDFWIVKIDASGNKQWDKTFGGSGFDFLQDVQPTADGGYIFAGTSDSPVSGDKTAAASGKFDYWVVKVDASGNKLWDKMYGGSSNEYLKVIRLTTDGGYILGGSSDSPVSGKTGFNKTTAQIGENDYWVVKMDANGIKQWDKTIGGSSYDFLQDIQVTTDGGYIIGGQSYSGATGSKSSASKGFGDYWIVKTDGSGNKQWDKTLGGNLDETLVGILLTKDNGYVLGGISKSGLNGDKSEASKGFGDYWLVQLDAAGNKQWDKTIGGLNNDYLQVITATNDGGILLGGTSNSPLGGDKTTNSNGNSDFWLVKTDAKGLKIWDKTIGGTDYENLRSVQQTTSGSIILAGTTSSATGADKSSSSKGETDFWLVNMANGGKEQPPVLNQQVDSFTLVNADTEQDIQTLASGSTLNLATLPTRNLNIRANTSTNSLDSVVFHLSGADTLHIGERNAPYILFGAVGTNYNAWIPILGNYSLTGTTYSTTSDSDTVGTPLVVSFTVIDQPTSTDGSPIANAGTDVTVTLPTNTVTLSGTGTDTDGTIKQYIWNQVSGPSASKISNTLVANPVVSGLVAGTYVFSLVVTDSQSNVSAADFINVIVNSTTTNAAPVANAGSDITVTLPTNTLTLSGTGTDKDGTIKQYIWNQVSGPNTAKLSNSLVANPVASGLAAGTYVFSLVVTDNQSAVSAADYVSVIVNNNTSSNSQIVSLTLINGDTDKDILTITEGIVLNLATLPTKNLNIRINTSATGVGSVKLALSGRWTINKTEGAPYTLFGDEKYSNGTVNYGGLALPTGDYTLKSTPYSGSNGSGTAGTPLTVNFKIINQATSAAINYSTISQVDSTSNANSSITNGHKMPEVNAAKPASLTSFPNPFQNQTTIQFTFAQEEDYKLEVYNLSGELVSLLKSGKAVAGETVQVSWNASQNKNGIYIIKLTNKQAVQHLRVMHTQ</sequence>
<protein>
    <recommendedName>
        <fullName evidence="2">PKD/Chitinase domain-containing protein</fullName>
    </recommendedName>
</protein>
<dbReference type="Gene3D" id="2.60.40.10">
    <property type="entry name" value="Immunoglobulins"/>
    <property type="match status" value="2"/>
</dbReference>
<keyword evidence="1" id="KW-0472">Membrane</keyword>
<evidence type="ECO:0000256" key="1">
    <source>
        <dbReference type="SAM" id="Phobius"/>
    </source>
</evidence>
<dbReference type="PANTHER" id="PTHR42754:SF1">
    <property type="entry name" value="LIPOPROTEIN"/>
    <property type="match status" value="1"/>
</dbReference>
<dbReference type="InterPro" id="IPR026444">
    <property type="entry name" value="Secre_tail"/>
</dbReference>
<evidence type="ECO:0000259" key="2">
    <source>
        <dbReference type="SMART" id="SM00089"/>
    </source>
</evidence>
<proteinExistence type="predicted"/>
<dbReference type="EMBL" id="PYFT01000001">
    <property type="protein sequence ID" value="PSR52314.1"/>
    <property type="molecule type" value="Genomic_DNA"/>
</dbReference>
<dbReference type="PANTHER" id="PTHR42754">
    <property type="entry name" value="ENDOGLUCANASE"/>
    <property type="match status" value="1"/>
</dbReference>
<reference evidence="3 4" key="1">
    <citation type="submission" date="2018-03" db="EMBL/GenBank/DDBJ databases">
        <title>Adhaeribacter sp. HMF7605 Genome sequencing and assembly.</title>
        <authorList>
            <person name="Kang H."/>
            <person name="Kang J."/>
            <person name="Cha I."/>
            <person name="Kim H."/>
            <person name="Joh K."/>
        </authorList>
    </citation>
    <scope>NUCLEOTIDE SEQUENCE [LARGE SCALE GENOMIC DNA]</scope>
    <source>
        <strain evidence="3 4">HMF7605</strain>
    </source>
</reference>
<keyword evidence="1" id="KW-0812">Transmembrane</keyword>
<keyword evidence="4" id="KW-1185">Reference proteome</keyword>
<comment type="caution">
    <text evidence="3">The sequence shown here is derived from an EMBL/GenBank/DDBJ whole genome shotgun (WGS) entry which is preliminary data.</text>
</comment>